<dbReference type="RefSeq" id="WP_129888145.1">
    <property type="nucleotide sequence ID" value="NZ_CP035758.1"/>
</dbReference>
<dbReference type="Gene3D" id="3.30.70.1060">
    <property type="entry name" value="Dimeric alpha+beta barrel"/>
    <property type="match status" value="1"/>
</dbReference>
<sequence>MQFLVIARDGDDHEALQRRLAAREAHLALVEQMAKAAQHLYAAALLNDAGNMIGSVMICEFPSRDELDAWLAQEPYVKGNVWKQIEVIPCQVGPAFLRAKEV</sequence>
<dbReference type="InterPro" id="IPR011008">
    <property type="entry name" value="Dimeric_a/b-barrel"/>
</dbReference>
<evidence type="ECO:0000256" key="1">
    <source>
        <dbReference type="ARBA" id="ARBA00007689"/>
    </source>
</evidence>
<dbReference type="EMBL" id="CP035758">
    <property type="protein sequence ID" value="QBD77082.1"/>
    <property type="molecule type" value="Genomic_DNA"/>
</dbReference>
<dbReference type="SUPFAM" id="SSF54909">
    <property type="entry name" value="Dimeric alpha+beta barrel"/>
    <property type="match status" value="1"/>
</dbReference>
<dbReference type="Proteomes" id="UP000290365">
    <property type="component" value="Chromosome"/>
</dbReference>
<dbReference type="PANTHER" id="PTHR33606">
    <property type="entry name" value="PROTEIN YCII"/>
    <property type="match status" value="1"/>
</dbReference>
<comment type="similarity">
    <text evidence="1">Belongs to the YciI family.</text>
</comment>
<dbReference type="OrthoDB" id="9797014at2"/>
<reference evidence="3 4" key="1">
    <citation type="submission" date="2019-01" db="EMBL/GenBank/DDBJ databases">
        <title>Ktedonosporobacter rubrisoli SCAWS-G2.</title>
        <authorList>
            <person name="Huang Y."/>
            <person name="Yan B."/>
        </authorList>
    </citation>
    <scope>NUCLEOTIDE SEQUENCE [LARGE SCALE GENOMIC DNA]</scope>
    <source>
        <strain evidence="3 4">SCAWS-G2</strain>
    </source>
</reference>
<organism evidence="3 4">
    <name type="scientific">Ktedonosporobacter rubrisoli</name>
    <dbReference type="NCBI Taxonomy" id="2509675"/>
    <lineage>
        <taxon>Bacteria</taxon>
        <taxon>Bacillati</taxon>
        <taxon>Chloroflexota</taxon>
        <taxon>Ktedonobacteria</taxon>
        <taxon>Ktedonobacterales</taxon>
        <taxon>Ktedonosporobacteraceae</taxon>
        <taxon>Ktedonosporobacter</taxon>
    </lineage>
</organism>
<dbReference type="InterPro" id="IPR005545">
    <property type="entry name" value="YCII"/>
</dbReference>
<evidence type="ECO:0000259" key="2">
    <source>
        <dbReference type="Pfam" id="PF03795"/>
    </source>
</evidence>
<evidence type="ECO:0000313" key="3">
    <source>
        <dbReference type="EMBL" id="QBD77082.1"/>
    </source>
</evidence>
<proteinExistence type="inferred from homology"/>
<accession>A0A4P6JPR5</accession>
<name>A0A4P6JPR5_KTERU</name>
<feature type="domain" description="YCII-related" evidence="2">
    <location>
        <begin position="1"/>
        <end position="89"/>
    </location>
</feature>
<dbReference type="Pfam" id="PF03795">
    <property type="entry name" value="YCII"/>
    <property type="match status" value="1"/>
</dbReference>
<keyword evidence="4" id="KW-1185">Reference proteome</keyword>
<dbReference type="PANTHER" id="PTHR33606:SF3">
    <property type="entry name" value="PROTEIN YCII"/>
    <property type="match status" value="1"/>
</dbReference>
<evidence type="ECO:0000313" key="4">
    <source>
        <dbReference type="Proteomes" id="UP000290365"/>
    </source>
</evidence>
<dbReference type="AlphaFoldDB" id="A0A4P6JPR5"/>
<dbReference type="KEGG" id="kbs:EPA93_14140"/>
<protein>
    <recommendedName>
        <fullName evidence="2">YCII-related domain-containing protein</fullName>
    </recommendedName>
</protein>
<dbReference type="InterPro" id="IPR051807">
    <property type="entry name" value="Sec-metab_biosynth-assoc"/>
</dbReference>
<gene>
    <name evidence="3" type="ORF">EPA93_14140</name>
</gene>